<organism>
    <name type="scientific">Serpula lacrymans var. lacrymans (strain S7.9)</name>
    <name type="common">Dry rot fungus</name>
    <dbReference type="NCBI Taxonomy" id="578457"/>
    <lineage>
        <taxon>Eukaryota</taxon>
        <taxon>Fungi</taxon>
        <taxon>Dikarya</taxon>
        <taxon>Basidiomycota</taxon>
        <taxon>Agaricomycotina</taxon>
        <taxon>Agaricomycetes</taxon>
        <taxon>Agaricomycetidae</taxon>
        <taxon>Boletales</taxon>
        <taxon>Coniophorineae</taxon>
        <taxon>Serpulaceae</taxon>
        <taxon>Serpula</taxon>
    </lineage>
</organism>
<evidence type="ECO:0000313" key="1">
    <source>
        <dbReference type="EMBL" id="EGO24317.1"/>
    </source>
</evidence>
<gene>
    <name evidence="1" type="ORF">SERLADRAFT_467416</name>
</gene>
<dbReference type="EMBL" id="GL945434">
    <property type="protein sequence ID" value="EGO24317.1"/>
    <property type="molecule type" value="Genomic_DNA"/>
</dbReference>
<dbReference type="GeneID" id="18819227"/>
<dbReference type="HOGENOM" id="CLU_2559711_0_0_1"/>
<sequence>MATLTEDIRTVVVSSAFPKIFSAGGFEGLSSLDGHDSELATRGYVTRRHSLEFQRAILSQLMTYAATRPRKPRFLSRKWMLL</sequence>
<accession>F8NW60</accession>
<proteinExistence type="predicted"/>
<dbReference type="AlphaFoldDB" id="F8NW60"/>
<dbReference type="Proteomes" id="UP000008064">
    <property type="component" value="Unassembled WGS sequence"/>
</dbReference>
<dbReference type="OrthoDB" id="14970at2759"/>
<dbReference type="RefSeq" id="XP_007318336.1">
    <property type="nucleotide sequence ID" value="XM_007318274.1"/>
</dbReference>
<dbReference type="KEGG" id="sla:SERLADRAFT_467416"/>
<protein>
    <submittedName>
        <fullName evidence="1">Uncharacterized protein</fullName>
    </submittedName>
</protein>
<reference evidence="1" key="1">
    <citation type="submission" date="2011-04" db="EMBL/GenBank/DDBJ databases">
        <title>Evolution of plant cell wall degrading machinery underlies the functional diversity of forest fungi.</title>
        <authorList>
            <consortium name="US DOE Joint Genome Institute (JGI-PGF)"/>
            <person name="Eastwood D.C."/>
            <person name="Floudas D."/>
            <person name="Binder M."/>
            <person name="Majcherczyk A."/>
            <person name="Schneider P."/>
            <person name="Aerts A."/>
            <person name="Asiegbu F.O."/>
            <person name="Baker S.E."/>
            <person name="Barry K."/>
            <person name="Bendiksby M."/>
            <person name="Blumentritt M."/>
            <person name="Coutinho P.M."/>
            <person name="Cullen D."/>
            <person name="Cullen D."/>
            <person name="Gathman A."/>
            <person name="Goodell B."/>
            <person name="Henrissat B."/>
            <person name="Ihrmark K."/>
            <person name="Kauserud H."/>
            <person name="Kohler A."/>
            <person name="LaButti K."/>
            <person name="Lapidus A."/>
            <person name="Lavin J.L."/>
            <person name="Lee Y.-H."/>
            <person name="Lindquist E."/>
            <person name="Lilly W."/>
            <person name="Lucas S."/>
            <person name="Morin E."/>
            <person name="Murat C."/>
            <person name="Oguiza J.A."/>
            <person name="Park J."/>
            <person name="Pisabarro A.G."/>
            <person name="Riley R."/>
            <person name="Rosling A."/>
            <person name="Salamov A."/>
            <person name="Schmidt O."/>
            <person name="Schmutz J."/>
            <person name="Skrede I."/>
            <person name="Stenlid J."/>
            <person name="Wiebenga A."/>
            <person name="Xie X."/>
            <person name="Kues U."/>
            <person name="Hibbett D.S."/>
            <person name="Hoffmeister D."/>
            <person name="Hogberg N."/>
            <person name="Martin F."/>
            <person name="Grigoriev I.V."/>
            <person name="Watkinson S.C."/>
        </authorList>
    </citation>
    <scope>NUCLEOTIDE SEQUENCE</scope>
    <source>
        <strain evidence="1">S7.9</strain>
    </source>
</reference>
<name>F8NW60_SERL9</name>